<dbReference type="Proteomes" id="UP000557307">
    <property type="component" value="Unassembled WGS sequence"/>
</dbReference>
<keyword evidence="2" id="KW-1185">Reference proteome</keyword>
<dbReference type="AlphaFoldDB" id="A0A840TGS3"/>
<protein>
    <submittedName>
        <fullName evidence="1">Uncharacterized protein</fullName>
    </submittedName>
</protein>
<evidence type="ECO:0000313" key="1">
    <source>
        <dbReference type="EMBL" id="MBB5282674.1"/>
    </source>
</evidence>
<evidence type="ECO:0000313" key="2">
    <source>
        <dbReference type="Proteomes" id="UP000557307"/>
    </source>
</evidence>
<accession>A0A840TGS3</accession>
<proteinExistence type="predicted"/>
<reference evidence="1 2" key="1">
    <citation type="submission" date="2020-08" db="EMBL/GenBank/DDBJ databases">
        <title>Genomic Encyclopedia of Type Strains, Phase IV (KMG-IV): sequencing the most valuable type-strain genomes for metagenomic binning, comparative biology and taxonomic classification.</title>
        <authorList>
            <person name="Goeker M."/>
        </authorList>
    </citation>
    <scope>NUCLEOTIDE SEQUENCE [LARGE SCALE GENOMIC DNA]</scope>
    <source>
        <strain evidence="1 2">DSM 105074</strain>
    </source>
</reference>
<sequence length="178" mass="20402">MNCQEPGGPGAPNDYGNHPRSKVPAELVGKYWHYGSFSMNQYSKYDGSYAGHAQEISTGYRFVNENGDAEQYFYWSKNSTYCRDQVLGYRKGTVVFDTEKKTFTFYAAKGNYRRYDACGSSQSPGYGQTKEYSADDLYPKYKAEYTNWAIVKENGKTIWRIPFDDGSKLDFTQMPDPQ</sequence>
<organism evidence="1 2">
    <name type="scientific">Rhabdobacter roseus</name>
    <dbReference type="NCBI Taxonomy" id="1655419"/>
    <lineage>
        <taxon>Bacteria</taxon>
        <taxon>Pseudomonadati</taxon>
        <taxon>Bacteroidota</taxon>
        <taxon>Cytophagia</taxon>
        <taxon>Cytophagales</taxon>
        <taxon>Cytophagaceae</taxon>
        <taxon>Rhabdobacter</taxon>
    </lineage>
</organism>
<name>A0A840TGS3_9BACT</name>
<dbReference type="RefSeq" id="WP_184171217.1">
    <property type="nucleotide sequence ID" value="NZ_JACHGF010000001.1"/>
</dbReference>
<gene>
    <name evidence="1" type="ORF">HNQ92_000795</name>
</gene>
<dbReference type="EMBL" id="JACHGF010000001">
    <property type="protein sequence ID" value="MBB5282674.1"/>
    <property type="molecule type" value="Genomic_DNA"/>
</dbReference>
<comment type="caution">
    <text evidence="1">The sequence shown here is derived from an EMBL/GenBank/DDBJ whole genome shotgun (WGS) entry which is preliminary data.</text>
</comment>